<dbReference type="PANTHER" id="PTHR14741">
    <property type="entry name" value="S-ADENOSYLMETHIONINE-DEPENDENT METHYLTRANSFERASE RELATED"/>
    <property type="match status" value="1"/>
</dbReference>
<name>A0A0D2F7F3_9EURO</name>
<evidence type="ECO:0000256" key="3">
    <source>
        <dbReference type="ARBA" id="ARBA00047418"/>
    </source>
</evidence>
<dbReference type="STRING" id="5601.A0A0D2F7F3"/>
<evidence type="ECO:0000256" key="2">
    <source>
        <dbReference type="ARBA" id="ARBA00025783"/>
    </source>
</evidence>
<feature type="region of interest" description="Disordered" evidence="8">
    <location>
        <begin position="1"/>
        <end position="59"/>
    </location>
</feature>
<evidence type="ECO:0000256" key="7">
    <source>
        <dbReference type="ARBA" id="ARBA00049790"/>
    </source>
</evidence>
<reference evidence="9 10" key="1">
    <citation type="submission" date="2015-01" db="EMBL/GenBank/DDBJ databases">
        <title>The Genome Sequence of Capronia semiimmersa CBS27337.</title>
        <authorList>
            <consortium name="The Broad Institute Genomics Platform"/>
            <person name="Cuomo C."/>
            <person name="de Hoog S."/>
            <person name="Gorbushina A."/>
            <person name="Stielow B."/>
            <person name="Teixiera M."/>
            <person name="Abouelleil A."/>
            <person name="Chapman S.B."/>
            <person name="Priest M."/>
            <person name="Young S.K."/>
            <person name="Wortman J."/>
            <person name="Nusbaum C."/>
            <person name="Birren B."/>
        </authorList>
    </citation>
    <scope>NUCLEOTIDE SEQUENCE [LARGE SCALE GENOMIC DNA]</scope>
    <source>
        <strain evidence="9 10">CBS 27337</strain>
    </source>
</reference>
<sequence length="298" mass="33169">MGKKRKRVQRVQASNEPPTKKQNSSTDPPPEAHHDPPPEAHHDPPPEAHHDPPPGVHHYQSVEEVPWDIQKYWNQAYSIFSKYDDGIWMTDDSWYGVTHETVANTIAQHVAEAVPPGRSIIFDVMCGVGGNTIAFALSGKWKRVYAIEKDEATLRCAQHNAEIYGVADRITWLNGDCFRLLGLDGAEMDGQARSFKALASKLGVIFASPPWGGPGYRDAEVFDLEVMQPYSFSHLCESFKQLSPSVALYLPRTSDLRQVAKLVGEDTKSQIVHYCTRGSSRALCAYLGDWGPLKLGDL</sequence>
<dbReference type="FunFam" id="3.40.50.150:FF:000270">
    <property type="entry name" value="RNA methylase family protein"/>
    <property type="match status" value="1"/>
</dbReference>
<dbReference type="HOGENOM" id="CLU_029658_0_1_1"/>
<evidence type="ECO:0000256" key="5">
    <source>
        <dbReference type="ARBA" id="ARBA00048763"/>
    </source>
</evidence>
<dbReference type="AlphaFoldDB" id="A0A0D2F7F3"/>
<evidence type="ECO:0000256" key="6">
    <source>
        <dbReference type="ARBA" id="ARBA00049075"/>
    </source>
</evidence>
<dbReference type="SUPFAM" id="SSF53335">
    <property type="entry name" value="S-adenosyl-L-methionine-dependent methyltransferases"/>
    <property type="match status" value="1"/>
</dbReference>
<comment type="catalytic activity">
    <reaction evidence="5">
        <text>a 5'-end (N(2),N(7)-dimethyl 5'-triphosphoguanosine)-ribonucleoside in snRNA + S-adenosyl-L-methionine = a 5'-end (N(2),N(2),N(7)-trimethyl 5'-triphosphoguanosine)-ribonucleoside in snRNA + S-adenosyl-L-homocysteine + H(+)</text>
        <dbReference type="Rhea" id="RHEA:78479"/>
        <dbReference type="Rhea" id="RHEA-COMP:19087"/>
        <dbReference type="Rhea" id="RHEA-COMP:19089"/>
        <dbReference type="ChEBI" id="CHEBI:15378"/>
        <dbReference type="ChEBI" id="CHEBI:57856"/>
        <dbReference type="ChEBI" id="CHEBI:59789"/>
        <dbReference type="ChEBI" id="CHEBI:167623"/>
        <dbReference type="ChEBI" id="CHEBI:172880"/>
    </reaction>
    <physiologicalReaction direction="left-to-right" evidence="5">
        <dbReference type="Rhea" id="RHEA:78480"/>
    </physiologicalReaction>
</comment>
<organism evidence="9 10">
    <name type="scientific">Phialophora macrospora</name>
    <dbReference type="NCBI Taxonomy" id="1851006"/>
    <lineage>
        <taxon>Eukaryota</taxon>
        <taxon>Fungi</taxon>
        <taxon>Dikarya</taxon>
        <taxon>Ascomycota</taxon>
        <taxon>Pezizomycotina</taxon>
        <taxon>Eurotiomycetes</taxon>
        <taxon>Chaetothyriomycetidae</taxon>
        <taxon>Chaetothyriales</taxon>
        <taxon>Herpotrichiellaceae</taxon>
        <taxon>Phialophora</taxon>
    </lineage>
</organism>
<comment type="catalytic activity">
    <reaction evidence="3">
        <text>a 5'-end (N(2),N(7)-dimethyl 5'-triphosphoguanosine)-ribonucleoside in snoRNA + S-adenosyl-L-methionine = a 5'-end (N(2),N(2),N(7)-trimethyl 5'-triphosphoguanosine)-ribonucleoside in snoRNA + S-adenosyl-L-homocysteine + H(+)</text>
        <dbReference type="Rhea" id="RHEA:78507"/>
        <dbReference type="Rhea" id="RHEA-COMP:19088"/>
        <dbReference type="Rhea" id="RHEA-COMP:19090"/>
        <dbReference type="ChEBI" id="CHEBI:15378"/>
        <dbReference type="ChEBI" id="CHEBI:57856"/>
        <dbReference type="ChEBI" id="CHEBI:59789"/>
        <dbReference type="ChEBI" id="CHEBI:167623"/>
        <dbReference type="ChEBI" id="CHEBI:172880"/>
    </reaction>
    <physiologicalReaction direction="left-to-right" evidence="3">
        <dbReference type="Rhea" id="RHEA:78508"/>
    </physiologicalReaction>
</comment>
<protein>
    <recommendedName>
        <fullName evidence="1">Trimethylguanosine synthase</fullName>
    </recommendedName>
    <alternativeName>
        <fullName evidence="7">Cap-specific guanine-N(2) methyltransferase</fullName>
    </alternativeName>
</protein>
<comment type="catalytic activity">
    <reaction evidence="6">
        <text>a 5'-end (N(7)-methyl 5'-triphosphoguanosine)-ribonucleoside in snRNA + S-adenosyl-L-methionine = a 5'-end (N(2),N(7)-dimethyl 5'-triphosphoguanosine)-ribonucleoside in snRNA + S-adenosyl-L-homocysteine + H(+)</text>
        <dbReference type="Rhea" id="RHEA:78471"/>
        <dbReference type="Rhea" id="RHEA-COMP:19085"/>
        <dbReference type="Rhea" id="RHEA-COMP:19087"/>
        <dbReference type="ChEBI" id="CHEBI:15378"/>
        <dbReference type="ChEBI" id="CHEBI:57856"/>
        <dbReference type="ChEBI" id="CHEBI:59789"/>
        <dbReference type="ChEBI" id="CHEBI:156461"/>
        <dbReference type="ChEBI" id="CHEBI:172880"/>
    </reaction>
    <physiologicalReaction direction="left-to-right" evidence="6">
        <dbReference type="Rhea" id="RHEA:78472"/>
    </physiologicalReaction>
</comment>
<gene>
    <name evidence="9" type="ORF">PV04_09790</name>
</gene>
<evidence type="ECO:0000256" key="8">
    <source>
        <dbReference type="SAM" id="MobiDB-lite"/>
    </source>
</evidence>
<evidence type="ECO:0000256" key="4">
    <source>
        <dbReference type="ARBA" id="ARBA00048740"/>
    </source>
</evidence>
<dbReference type="InterPro" id="IPR029063">
    <property type="entry name" value="SAM-dependent_MTases_sf"/>
</dbReference>
<dbReference type="GO" id="GO:0071164">
    <property type="term" value="F:RNA cap trimethylguanosine synthase activity"/>
    <property type="evidence" value="ECO:0007669"/>
    <property type="project" value="TreeGrafter"/>
</dbReference>
<feature type="compositionally biased region" description="Basic and acidic residues" evidence="8">
    <location>
        <begin position="30"/>
        <end position="52"/>
    </location>
</feature>
<feature type="compositionally biased region" description="Polar residues" evidence="8">
    <location>
        <begin position="11"/>
        <end position="26"/>
    </location>
</feature>
<proteinExistence type="inferred from homology"/>
<accession>A0A0D2F7F3</accession>
<evidence type="ECO:0000256" key="1">
    <source>
        <dbReference type="ARBA" id="ARBA00018517"/>
    </source>
</evidence>
<dbReference type="InterPro" id="IPR019012">
    <property type="entry name" value="RNA_cap_Gua-N2-MeTrfase"/>
</dbReference>
<dbReference type="PANTHER" id="PTHR14741:SF32">
    <property type="entry name" value="TRIMETHYLGUANOSINE SYNTHASE"/>
    <property type="match status" value="1"/>
</dbReference>
<comment type="similarity">
    <text evidence="2">Belongs to the methyltransferase superfamily. Trimethylguanosine synthase family.</text>
</comment>
<dbReference type="GO" id="GO:0005634">
    <property type="term" value="C:nucleus"/>
    <property type="evidence" value="ECO:0007669"/>
    <property type="project" value="TreeGrafter"/>
</dbReference>
<evidence type="ECO:0000313" key="9">
    <source>
        <dbReference type="EMBL" id="KIW62900.1"/>
    </source>
</evidence>
<keyword evidence="10" id="KW-1185">Reference proteome</keyword>
<evidence type="ECO:0000313" key="10">
    <source>
        <dbReference type="Proteomes" id="UP000054266"/>
    </source>
</evidence>
<dbReference type="Gene3D" id="3.40.50.150">
    <property type="entry name" value="Vaccinia Virus protein VP39"/>
    <property type="match status" value="1"/>
</dbReference>
<dbReference type="CDD" id="cd02440">
    <property type="entry name" value="AdoMet_MTases"/>
    <property type="match status" value="1"/>
</dbReference>
<comment type="catalytic activity">
    <reaction evidence="4">
        <text>a 5'-end (N(7)-methyl 5'-triphosphoguanosine)-ribonucleoside in snoRNA + S-adenosyl-L-methionine = a 5'-end (N(2),N(7)-dimethyl 5'-triphosphoguanosine)-ribonucleoside in snoRNA + S-adenosyl-L-homocysteine + H(+)</text>
        <dbReference type="Rhea" id="RHEA:78475"/>
        <dbReference type="Rhea" id="RHEA-COMP:19086"/>
        <dbReference type="Rhea" id="RHEA-COMP:19088"/>
        <dbReference type="ChEBI" id="CHEBI:15378"/>
        <dbReference type="ChEBI" id="CHEBI:57856"/>
        <dbReference type="ChEBI" id="CHEBI:59789"/>
        <dbReference type="ChEBI" id="CHEBI:156461"/>
        <dbReference type="ChEBI" id="CHEBI:172880"/>
    </reaction>
    <physiologicalReaction direction="left-to-right" evidence="4">
        <dbReference type="Rhea" id="RHEA:78476"/>
    </physiologicalReaction>
</comment>
<dbReference type="Pfam" id="PF09445">
    <property type="entry name" value="Methyltransf_15"/>
    <property type="match status" value="1"/>
</dbReference>
<dbReference type="EMBL" id="KN846962">
    <property type="protein sequence ID" value="KIW62900.1"/>
    <property type="molecule type" value="Genomic_DNA"/>
</dbReference>
<dbReference type="Proteomes" id="UP000054266">
    <property type="component" value="Unassembled WGS sequence"/>
</dbReference>